<evidence type="ECO:0000313" key="2">
    <source>
        <dbReference type="Proteomes" id="UP001469553"/>
    </source>
</evidence>
<dbReference type="Proteomes" id="UP001469553">
    <property type="component" value="Unassembled WGS sequence"/>
</dbReference>
<sequence length="139" mass="15898">MNAFGLGKNISSARSGFKETRKMVQKQEVPILTKFKNLTFKPQNISDISEKKKGGTLMQRLTLHLHRENVTDLNWAPLSVGSLYVLPVLEWVFSRCSGSPPHSPKTYREYISFYSIYYMFNNLQTKIPWDAPPSQAALT</sequence>
<accession>A0ABV0Y664</accession>
<evidence type="ECO:0000313" key="1">
    <source>
        <dbReference type="EMBL" id="MEQ2289036.1"/>
    </source>
</evidence>
<reference evidence="1 2" key="1">
    <citation type="submission" date="2021-06" db="EMBL/GenBank/DDBJ databases">
        <authorList>
            <person name="Palmer J.M."/>
        </authorList>
    </citation>
    <scope>NUCLEOTIDE SEQUENCE [LARGE SCALE GENOMIC DNA]</scope>
    <source>
        <strain evidence="1 2">AS_MEX2019</strain>
        <tissue evidence="1">Muscle</tissue>
    </source>
</reference>
<name>A0ABV0Y664_9TELE</name>
<organism evidence="1 2">
    <name type="scientific">Ameca splendens</name>
    <dbReference type="NCBI Taxonomy" id="208324"/>
    <lineage>
        <taxon>Eukaryota</taxon>
        <taxon>Metazoa</taxon>
        <taxon>Chordata</taxon>
        <taxon>Craniata</taxon>
        <taxon>Vertebrata</taxon>
        <taxon>Euteleostomi</taxon>
        <taxon>Actinopterygii</taxon>
        <taxon>Neopterygii</taxon>
        <taxon>Teleostei</taxon>
        <taxon>Neoteleostei</taxon>
        <taxon>Acanthomorphata</taxon>
        <taxon>Ovalentaria</taxon>
        <taxon>Atherinomorphae</taxon>
        <taxon>Cyprinodontiformes</taxon>
        <taxon>Goodeidae</taxon>
        <taxon>Ameca</taxon>
    </lineage>
</organism>
<proteinExistence type="predicted"/>
<protein>
    <submittedName>
        <fullName evidence="1">Uncharacterized protein</fullName>
    </submittedName>
</protein>
<keyword evidence="2" id="KW-1185">Reference proteome</keyword>
<comment type="caution">
    <text evidence="1">The sequence shown here is derived from an EMBL/GenBank/DDBJ whole genome shotgun (WGS) entry which is preliminary data.</text>
</comment>
<dbReference type="EMBL" id="JAHRIP010022096">
    <property type="protein sequence ID" value="MEQ2289036.1"/>
    <property type="molecule type" value="Genomic_DNA"/>
</dbReference>
<gene>
    <name evidence="1" type="ORF">AMECASPLE_029108</name>
</gene>